<evidence type="ECO:0000259" key="6">
    <source>
        <dbReference type="PROSITE" id="PS50931"/>
    </source>
</evidence>
<dbReference type="InterPro" id="IPR005119">
    <property type="entry name" value="LysR_subst-bd"/>
</dbReference>
<proteinExistence type="inferred from homology"/>
<keyword evidence="2" id="KW-0805">Transcription regulation</keyword>
<gene>
    <name evidence="7" type="ORF">ACFQ4M_01570</name>
</gene>
<keyword evidence="8" id="KW-1185">Reference proteome</keyword>
<feature type="domain" description="HTH lysR-type" evidence="6">
    <location>
        <begin position="8"/>
        <end position="65"/>
    </location>
</feature>
<comment type="caution">
    <text evidence="7">The sequence shown here is derived from an EMBL/GenBank/DDBJ whole genome shotgun (WGS) entry which is preliminary data.</text>
</comment>
<keyword evidence="3" id="KW-0238">DNA-binding</keyword>
<dbReference type="PANTHER" id="PTHR30293:SF2">
    <property type="entry name" value="TRANSCRIPTIONAL ACTIVATOR PROTEIN NHAR"/>
    <property type="match status" value="1"/>
</dbReference>
<dbReference type="InterPro" id="IPR000847">
    <property type="entry name" value="LysR_HTH_N"/>
</dbReference>
<accession>A0ABW3W8F1</accession>
<dbReference type="Proteomes" id="UP001597158">
    <property type="component" value="Unassembled WGS sequence"/>
</dbReference>
<evidence type="ECO:0000256" key="3">
    <source>
        <dbReference type="ARBA" id="ARBA00023125"/>
    </source>
</evidence>
<evidence type="ECO:0000313" key="8">
    <source>
        <dbReference type="Proteomes" id="UP001597158"/>
    </source>
</evidence>
<protein>
    <submittedName>
        <fullName evidence="7">LysR family transcriptional regulator</fullName>
    </submittedName>
</protein>
<dbReference type="Pfam" id="PF00126">
    <property type="entry name" value="HTH_1"/>
    <property type="match status" value="1"/>
</dbReference>
<dbReference type="InterPro" id="IPR036390">
    <property type="entry name" value="WH_DNA-bd_sf"/>
</dbReference>
<dbReference type="SUPFAM" id="SSF46785">
    <property type="entry name" value="Winged helix' DNA-binding domain"/>
    <property type="match status" value="1"/>
</dbReference>
<dbReference type="EMBL" id="JBHTMC010000002">
    <property type="protein sequence ID" value="MFD1262251.1"/>
    <property type="molecule type" value="Genomic_DNA"/>
</dbReference>
<evidence type="ECO:0000256" key="2">
    <source>
        <dbReference type="ARBA" id="ARBA00023015"/>
    </source>
</evidence>
<dbReference type="RefSeq" id="WP_277831634.1">
    <property type="nucleotide sequence ID" value="NZ_JARQZE010000003.1"/>
</dbReference>
<evidence type="ECO:0000256" key="1">
    <source>
        <dbReference type="ARBA" id="ARBA00009437"/>
    </source>
</evidence>
<dbReference type="PROSITE" id="PS50931">
    <property type="entry name" value="HTH_LYSR"/>
    <property type="match status" value="1"/>
</dbReference>
<keyword evidence="4" id="KW-0010">Activator</keyword>
<dbReference type="PANTHER" id="PTHR30293">
    <property type="entry name" value="TRANSCRIPTIONAL REGULATORY PROTEIN NAC-RELATED"/>
    <property type="match status" value="1"/>
</dbReference>
<sequence length="310" mass="33921">MANANIDLNFKHLRYFWMVARVGSIAGAARMLNLAPHSISAQLATFEATLGVTLFRRAGRRLELTEAGERILGHAEEIFALGEQVVEIVRDDGLRRDLPFRIGIPDSMPKSVAHRLIEPALRVDRPGRLVCREAPLTELLGELALRRLDLIIADRAMPAEVGVRGHSTLLAESGLTVFAAPELVPTLQGTFPAMLDGAPFLLPGQDVAHRAAMLRWFEERQLQPDVIAEFDDSALLKAFGQGGAGLFAAPTMIEPYVRAQYGVMRLGEMAEVRTRVYAITTERRLSHRAMKAILDNASPNDDAAGCAGQP</sequence>
<dbReference type="Gene3D" id="3.40.190.290">
    <property type="match status" value="1"/>
</dbReference>
<name>A0ABW3W8F1_9RHOO</name>
<dbReference type="InterPro" id="IPR036388">
    <property type="entry name" value="WH-like_DNA-bd_sf"/>
</dbReference>
<evidence type="ECO:0000313" key="7">
    <source>
        <dbReference type="EMBL" id="MFD1262251.1"/>
    </source>
</evidence>
<evidence type="ECO:0000256" key="5">
    <source>
        <dbReference type="ARBA" id="ARBA00023163"/>
    </source>
</evidence>
<reference evidence="8" key="1">
    <citation type="journal article" date="2019" name="Int. J. Syst. Evol. Microbiol.">
        <title>The Global Catalogue of Microorganisms (GCM) 10K type strain sequencing project: providing services to taxonomists for standard genome sequencing and annotation.</title>
        <authorList>
            <consortium name="The Broad Institute Genomics Platform"/>
            <consortium name="The Broad Institute Genome Sequencing Center for Infectious Disease"/>
            <person name="Wu L."/>
            <person name="Ma J."/>
        </authorList>
    </citation>
    <scope>NUCLEOTIDE SEQUENCE [LARGE SCALE GENOMIC DNA]</scope>
    <source>
        <strain evidence="8">CCUG 48884</strain>
    </source>
</reference>
<evidence type="ECO:0000256" key="4">
    <source>
        <dbReference type="ARBA" id="ARBA00023159"/>
    </source>
</evidence>
<keyword evidence="5" id="KW-0804">Transcription</keyword>
<dbReference type="Pfam" id="PF03466">
    <property type="entry name" value="LysR_substrate"/>
    <property type="match status" value="1"/>
</dbReference>
<organism evidence="7 8">
    <name type="scientific">Thauera mechernichensis</name>
    <dbReference type="NCBI Taxonomy" id="82788"/>
    <lineage>
        <taxon>Bacteria</taxon>
        <taxon>Pseudomonadati</taxon>
        <taxon>Pseudomonadota</taxon>
        <taxon>Betaproteobacteria</taxon>
        <taxon>Rhodocyclales</taxon>
        <taxon>Zoogloeaceae</taxon>
        <taxon>Thauera</taxon>
    </lineage>
</organism>
<dbReference type="Gene3D" id="1.10.10.10">
    <property type="entry name" value="Winged helix-like DNA-binding domain superfamily/Winged helix DNA-binding domain"/>
    <property type="match status" value="1"/>
</dbReference>
<dbReference type="SUPFAM" id="SSF53850">
    <property type="entry name" value="Periplasmic binding protein-like II"/>
    <property type="match status" value="1"/>
</dbReference>
<comment type="similarity">
    <text evidence="1">Belongs to the LysR transcriptional regulatory family.</text>
</comment>